<dbReference type="KEGG" id="msw:MSSIT_0441"/>
<keyword evidence="2" id="KW-1185">Reference proteome</keyword>
<evidence type="ECO:0000313" key="2">
    <source>
        <dbReference type="Proteomes" id="UP000033111"/>
    </source>
</evidence>
<protein>
    <submittedName>
        <fullName evidence="1">Uncharacterized protein</fullName>
    </submittedName>
</protein>
<dbReference type="HOGENOM" id="CLU_1369553_0_0_2"/>
<dbReference type="GeneID" id="24859202"/>
<reference evidence="1 2" key="1">
    <citation type="submission" date="2014-07" db="EMBL/GenBank/DDBJ databases">
        <title>Methanogenic archaea and the global carbon cycle.</title>
        <authorList>
            <person name="Henriksen J.R."/>
            <person name="Luke J."/>
            <person name="Reinhart S."/>
            <person name="Benedict M.N."/>
            <person name="Youngblut N.D."/>
            <person name="Metcalf M.E."/>
            <person name="Whitaker R.J."/>
            <person name="Metcalf W.W."/>
        </authorList>
    </citation>
    <scope>NUCLEOTIDE SEQUENCE [LARGE SCALE GENOMIC DNA]</scope>
    <source>
        <strain evidence="1 2">T4/M</strain>
    </source>
</reference>
<name>A0A0E3P1C4_9EURY</name>
<dbReference type="OrthoDB" id="136595at2157"/>
<evidence type="ECO:0000313" key="1">
    <source>
        <dbReference type="EMBL" id="AKB27160.1"/>
    </source>
</evidence>
<dbReference type="EMBL" id="CP009506">
    <property type="protein sequence ID" value="AKB27160.1"/>
    <property type="molecule type" value="Genomic_DNA"/>
</dbReference>
<dbReference type="PATRIC" id="fig|1434120.4.peg.567"/>
<dbReference type="AlphaFoldDB" id="A0A0E3P1C4"/>
<accession>A0A0E3P1C4</accession>
<gene>
    <name evidence="1" type="ORF">MSSIT_0441</name>
</gene>
<dbReference type="RefSeq" id="WP_048169662.1">
    <property type="nucleotide sequence ID" value="NZ_CP009506.1"/>
</dbReference>
<organism evidence="1 2">
    <name type="scientific">Methanosarcina siciliae T4/M</name>
    <dbReference type="NCBI Taxonomy" id="1434120"/>
    <lineage>
        <taxon>Archaea</taxon>
        <taxon>Methanobacteriati</taxon>
        <taxon>Methanobacteriota</taxon>
        <taxon>Stenosarchaea group</taxon>
        <taxon>Methanomicrobia</taxon>
        <taxon>Methanosarcinales</taxon>
        <taxon>Methanosarcinaceae</taxon>
        <taxon>Methanosarcina</taxon>
    </lineage>
</organism>
<dbReference type="Proteomes" id="UP000033111">
    <property type="component" value="Chromosome"/>
</dbReference>
<sequence>MNSDIELLINRIEQKKLKVRVSLDRPVYKQPEDSILYRSCRILLILGMINLEKGLSKELIACIDFILRNTGYQSKFILEYFKNNKELLNKLNSWKKQKNIENDFYLIQYKSVPWDLRFNDMFLFLSIRGFIDTKKTSNSTKIIILEKGMNISEALRSIFEEETNFLNLFNGKIKEKDTKKIITEVIPNTYWRENEKLIC</sequence>
<proteinExistence type="predicted"/>